<feature type="region of interest" description="Disordered" evidence="1">
    <location>
        <begin position="104"/>
        <end position="131"/>
    </location>
</feature>
<dbReference type="Proteomes" id="UP001501074">
    <property type="component" value="Unassembled WGS sequence"/>
</dbReference>
<dbReference type="EMBL" id="BAAAZO010000009">
    <property type="protein sequence ID" value="GAA3624476.1"/>
    <property type="molecule type" value="Genomic_DNA"/>
</dbReference>
<feature type="region of interest" description="Disordered" evidence="1">
    <location>
        <begin position="215"/>
        <end position="283"/>
    </location>
</feature>
<gene>
    <name evidence="2" type="ORF">GCM10022223_46930</name>
</gene>
<feature type="compositionally biased region" description="Low complexity" evidence="1">
    <location>
        <begin position="217"/>
        <end position="239"/>
    </location>
</feature>
<sequence>MAFKFKALRLPFVRISDGKSGRTVTWHVGGWSYNSRTGKQSVKLGKNARWESKTRAQKTKNGRYTAKQVEQMAAKERRDAERTAQRQEWRRKIAAGEVEGLKVPADVRARPGRNGSGARKTTGQKGKRAGASHIVHKAKPVDPQNWAVKATAHRRERAELRAQLKARQQQEEIRAIQQWRASGLSATEIDERHAQLRSGLETFAALEELRLMRMQEQESSAQATEQAAPQTDQQTTAPKDQARGGMCGAPTQDGTPCRNAKGGCPHHKNGAARSTAQRARRRS</sequence>
<accession>A0ABP7A410</accession>
<evidence type="ECO:0000313" key="3">
    <source>
        <dbReference type="Proteomes" id="UP001501074"/>
    </source>
</evidence>
<evidence type="ECO:0000256" key="1">
    <source>
        <dbReference type="SAM" id="MobiDB-lite"/>
    </source>
</evidence>
<organism evidence="2 3">
    <name type="scientific">Kineosporia mesophila</name>
    <dbReference type="NCBI Taxonomy" id="566012"/>
    <lineage>
        <taxon>Bacteria</taxon>
        <taxon>Bacillati</taxon>
        <taxon>Actinomycetota</taxon>
        <taxon>Actinomycetes</taxon>
        <taxon>Kineosporiales</taxon>
        <taxon>Kineosporiaceae</taxon>
        <taxon>Kineosporia</taxon>
    </lineage>
</organism>
<reference evidence="3" key="1">
    <citation type="journal article" date="2019" name="Int. J. Syst. Evol. Microbiol.">
        <title>The Global Catalogue of Microorganisms (GCM) 10K type strain sequencing project: providing services to taxonomists for standard genome sequencing and annotation.</title>
        <authorList>
            <consortium name="The Broad Institute Genomics Platform"/>
            <consortium name="The Broad Institute Genome Sequencing Center for Infectious Disease"/>
            <person name="Wu L."/>
            <person name="Ma J."/>
        </authorList>
    </citation>
    <scope>NUCLEOTIDE SEQUENCE [LARGE SCALE GENOMIC DNA]</scope>
    <source>
        <strain evidence="3">JCM 16902</strain>
    </source>
</reference>
<proteinExistence type="predicted"/>
<name>A0ABP7A410_9ACTN</name>
<evidence type="ECO:0000313" key="2">
    <source>
        <dbReference type="EMBL" id="GAA3624476.1"/>
    </source>
</evidence>
<dbReference type="RefSeq" id="WP_231487770.1">
    <property type="nucleotide sequence ID" value="NZ_BAAAZO010000009.1"/>
</dbReference>
<protein>
    <submittedName>
        <fullName evidence="2">Uncharacterized protein</fullName>
    </submittedName>
</protein>
<keyword evidence="3" id="KW-1185">Reference proteome</keyword>
<comment type="caution">
    <text evidence="2">The sequence shown here is derived from an EMBL/GenBank/DDBJ whole genome shotgun (WGS) entry which is preliminary data.</text>
</comment>